<evidence type="ECO:0000313" key="3">
    <source>
        <dbReference type="Proteomes" id="UP001160142"/>
    </source>
</evidence>
<keyword evidence="1" id="KW-0812">Transmembrane</keyword>
<feature type="transmembrane region" description="Helical" evidence="1">
    <location>
        <begin position="76"/>
        <end position="96"/>
    </location>
</feature>
<evidence type="ECO:0000313" key="2">
    <source>
        <dbReference type="EMBL" id="MDH6182079.1"/>
    </source>
</evidence>
<keyword evidence="1" id="KW-1133">Transmembrane helix</keyword>
<accession>A0ABT6KSC3</accession>
<reference evidence="2 3" key="1">
    <citation type="submission" date="2023-04" db="EMBL/GenBank/DDBJ databases">
        <title>Genome Encyclopedia of Bacteria and Archaea VI: Functional Genomics of Type Strains.</title>
        <authorList>
            <person name="Whitman W."/>
        </authorList>
    </citation>
    <scope>NUCLEOTIDE SEQUENCE [LARGE SCALE GENOMIC DNA]</scope>
    <source>
        <strain evidence="2 3">SG_E_30_P1</strain>
    </source>
</reference>
<sequence length="335" mass="34306">MTGSDARRVLPLGRWVAACTLAETIGMTAAATAALLAATVPSPWLALFIIVAGGLVEGTALGVLQGVVLRRWLPGASAAAWAIVTVAIAGVGWAAASVPSQLAGGSGDGPPWWVILGGALLLGAIMGAVLGTGQSFVLRRKAPYPWRWVGISAAAWAPAMVIIFAGATAPDESWAPAAIIITASATGAAAGALLGLVSGLAAPLVAGESASGRATLTLLESRVHRMLGPTLIGLRVRGRRTGAVHELPVQYAPLDNEYVVWPSKHETKKWWRNLRDPAAVEVLRDGVWLAGVGQVVPGGSAGWERASGAYRSRFPKIEVPADAPLVVITPDGAGS</sequence>
<proteinExistence type="predicted"/>
<feature type="transmembrane region" description="Helical" evidence="1">
    <location>
        <begin position="173"/>
        <end position="206"/>
    </location>
</feature>
<dbReference type="Proteomes" id="UP001160142">
    <property type="component" value="Unassembled WGS sequence"/>
</dbReference>
<feature type="transmembrane region" description="Helical" evidence="1">
    <location>
        <begin position="44"/>
        <end position="64"/>
    </location>
</feature>
<keyword evidence="3" id="KW-1185">Reference proteome</keyword>
<dbReference type="EMBL" id="JARXVQ010000001">
    <property type="protein sequence ID" value="MDH6182079.1"/>
    <property type="molecule type" value="Genomic_DNA"/>
</dbReference>
<feature type="transmembrane region" description="Helical" evidence="1">
    <location>
        <begin position="145"/>
        <end position="167"/>
    </location>
</feature>
<dbReference type="InterPro" id="IPR012349">
    <property type="entry name" value="Split_barrel_FMN-bd"/>
</dbReference>
<name>A0ABT6KSC3_9MICO</name>
<gene>
    <name evidence="2" type="ORF">M2152_002261</name>
</gene>
<comment type="caution">
    <text evidence="2">The sequence shown here is derived from an EMBL/GenBank/DDBJ whole genome shotgun (WGS) entry which is preliminary data.</text>
</comment>
<dbReference type="Pfam" id="PF04075">
    <property type="entry name" value="F420H2_quin_red"/>
    <property type="match status" value="1"/>
</dbReference>
<evidence type="ECO:0008006" key="4">
    <source>
        <dbReference type="Google" id="ProtNLM"/>
    </source>
</evidence>
<dbReference type="Gene3D" id="2.30.110.10">
    <property type="entry name" value="Electron Transport, Fmn-binding Protein, Chain A"/>
    <property type="match status" value="1"/>
</dbReference>
<evidence type="ECO:0000256" key="1">
    <source>
        <dbReference type="SAM" id="Phobius"/>
    </source>
</evidence>
<feature type="transmembrane region" description="Helical" evidence="1">
    <location>
        <begin position="12"/>
        <end position="38"/>
    </location>
</feature>
<protein>
    <recommendedName>
        <fullName evidence="4">DUF385 domain-containing protein</fullName>
    </recommendedName>
</protein>
<organism evidence="2 3">
    <name type="scientific">Antiquaquibacter oligotrophicus</name>
    <dbReference type="NCBI Taxonomy" id="2880260"/>
    <lineage>
        <taxon>Bacteria</taxon>
        <taxon>Bacillati</taxon>
        <taxon>Actinomycetota</taxon>
        <taxon>Actinomycetes</taxon>
        <taxon>Micrococcales</taxon>
        <taxon>Microbacteriaceae</taxon>
        <taxon>Antiquaquibacter</taxon>
    </lineage>
</organism>
<dbReference type="InterPro" id="IPR004378">
    <property type="entry name" value="F420H2_quin_Rdtase"/>
</dbReference>
<keyword evidence="1" id="KW-0472">Membrane</keyword>
<feature type="transmembrane region" description="Helical" evidence="1">
    <location>
        <begin position="112"/>
        <end position="133"/>
    </location>
</feature>